<dbReference type="Gene3D" id="3.40.50.1820">
    <property type="entry name" value="alpha/beta hydrolase"/>
    <property type="match status" value="1"/>
</dbReference>
<dbReference type="PANTHER" id="PTHR48081">
    <property type="entry name" value="AB HYDROLASE SUPERFAMILY PROTEIN C4A8.06C"/>
    <property type="match status" value="1"/>
</dbReference>
<evidence type="ECO:0000256" key="1">
    <source>
        <dbReference type="ARBA" id="ARBA00022801"/>
    </source>
</evidence>
<proteinExistence type="predicted"/>
<organism evidence="3 4">
    <name type="scientific">Novosphingobium barchaimii LL02</name>
    <dbReference type="NCBI Taxonomy" id="1114963"/>
    <lineage>
        <taxon>Bacteria</taxon>
        <taxon>Pseudomonadati</taxon>
        <taxon>Pseudomonadota</taxon>
        <taxon>Alphaproteobacteria</taxon>
        <taxon>Sphingomonadales</taxon>
        <taxon>Sphingomonadaceae</taxon>
        <taxon>Novosphingobium</taxon>
    </lineage>
</organism>
<dbReference type="InterPro" id="IPR050300">
    <property type="entry name" value="GDXG_lipolytic_enzyme"/>
</dbReference>
<comment type="caution">
    <text evidence="3">The sequence shown here is derived from an EMBL/GenBank/DDBJ whole genome shotgun (WGS) entry which is preliminary data.</text>
</comment>
<evidence type="ECO:0000259" key="2">
    <source>
        <dbReference type="Pfam" id="PF07859"/>
    </source>
</evidence>
<name>A0A0J7XRB6_9SPHN</name>
<dbReference type="RefSeq" id="WP_059152558.1">
    <property type="nucleotide sequence ID" value="NZ_KQ130455.1"/>
</dbReference>
<accession>A0A0J7XRB6</accession>
<dbReference type="EMBL" id="JACU01000006">
    <property type="protein sequence ID" value="KMS54227.1"/>
    <property type="molecule type" value="Genomic_DNA"/>
</dbReference>
<dbReference type="InterPro" id="IPR029058">
    <property type="entry name" value="AB_hydrolase_fold"/>
</dbReference>
<sequence length="314" mass="33261">MSTLDLVDPELLPGLEMLPAFTFNAEMLGQIRQAMALRPVPQAEGLGCLMERHVVPSPEGHDVPVIVYRPRDLPAQAAALLHIHGGGYVIGSADTMSLASAALALELNCIVASVDYRLAPDTVHPGPVEDCYLALQWLHAQADAFAIDGARIAIAGESAGGGLAAALALVARDRGGPAICHQHLIYPMIDDRTCRESAGPNTGHHVWTPESNVFGWTSLLGVPAGSEGVCPYAAASRAEDLSGLPPAFIAVGALDLFMEEDIDYARRLAKAGVPVELHVYPGAYHGFDMVSDAAISRQARMNSIAAFGRAFNRR</sequence>
<keyword evidence="4" id="KW-1185">Reference proteome</keyword>
<dbReference type="AlphaFoldDB" id="A0A0J7XRB6"/>
<dbReference type="Pfam" id="PF07859">
    <property type="entry name" value="Abhydrolase_3"/>
    <property type="match status" value="1"/>
</dbReference>
<dbReference type="SUPFAM" id="SSF53474">
    <property type="entry name" value="alpha/beta-Hydrolases"/>
    <property type="match status" value="1"/>
</dbReference>
<dbReference type="OrthoDB" id="9806180at2"/>
<keyword evidence="1" id="KW-0378">Hydrolase</keyword>
<gene>
    <name evidence="3" type="ORF">V474_21040</name>
</gene>
<evidence type="ECO:0000313" key="4">
    <source>
        <dbReference type="Proteomes" id="UP000052268"/>
    </source>
</evidence>
<dbReference type="InterPro" id="IPR013094">
    <property type="entry name" value="AB_hydrolase_3"/>
</dbReference>
<dbReference type="PANTHER" id="PTHR48081:SF8">
    <property type="entry name" value="ALPHA_BETA HYDROLASE FOLD-3 DOMAIN-CONTAINING PROTEIN-RELATED"/>
    <property type="match status" value="1"/>
</dbReference>
<dbReference type="PATRIC" id="fig|1114963.3.peg.3045"/>
<feature type="domain" description="Alpha/beta hydrolase fold-3" evidence="2">
    <location>
        <begin position="80"/>
        <end position="288"/>
    </location>
</feature>
<reference evidence="3 4" key="1">
    <citation type="journal article" date="2015" name="G3 (Bethesda)">
        <title>Insights into Ongoing Evolution of the Hexachlorocyclohexane Catabolic Pathway from Comparative Genomics of Ten Sphingomonadaceae Strains.</title>
        <authorList>
            <person name="Pearce S.L."/>
            <person name="Oakeshott J.G."/>
            <person name="Pandey G."/>
        </authorList>
    </citation>
    <scope>NUCLEOTIDE SEQUENCE [LARGE SCALE GENOMIC DNA]</scope>
    <source>
        <strain evidence="3 4">LL02</strain>
    </source>
</reference>
<evidence type="ECO:0000313" key="3">
    <source>
        <dbReference type="EMBL" id="KMS54227.1"/>
    </source>
</evidence>
<dbReference type="Proteomes" id="UP000052268">
    <property type="component" value="Unassembled WGS sequence"/>
</dbReference>
<dbReference type="GO" id="GO:0016787">
    <property type="term" value="F:hydrolase activity"/>
    <property type="evidence" value="ECO:0007669"/>
    <property type="project" value="UniProtKB-KW"/>
</dbReference>
<protein>
    <submittedName>
        <fullName evidence="3">Bah</fullName>
    </submittedName>
</protein>